<dbReference type="STRING" id="1003.SAMN04488541_102816"/>
<reference evidence="8 9" key="1">
    <citation type="submission" date="2016-10" db="EMBL/GenBank/DDBJ databases">
        <authorList>
            <person name="de Groot N.N."/>
        </authorList>
    </citation>
    <scope>NUCLEOTIDE SEQUENCE [LARGE SCALE GENOMIC DNA]</scope>
    <source>
        <strain>GEY</strain>
        <strain evidence="9">DSM 9560</strain>
    </source>
</reference>
<evidence type="ECO:0000256" key="4">
    <source>
        <dbReference type="SAM" id="MobiDB-lite"/>
    </source>
</evidence>
<dbReference type="PANTHER" id="PTHR11851">
    <property type="entry name" value="METALLOPROTEASE"/>
    <property type="match status" value="1"/>
</dbReference>
<feature type="signal peptide" evidence="5">
    <location>
        <begin position="1"/>
        <end position="21"/>
    </location>
</feature>
<dbReference type="PANTHER" id="PTHR11851:SF49">
    <property type="entry name" value="MITOCHONDRIAL-PROCESSING PEPTIDASE SUBUNIT ALPHA"/>
    <property type="match status" value="1"/>
</dbReference>
<evidence type="ECO:0000313" key="8">
    <source>
        <dbReference type="EMBL" id="SFF35934.1"/>
    </source>
</evidence>
<evidence type="ECO:0000259" key="6">
    <source>
        <dbReference type="Pfam" id="PF00675"/>
    </source>
</evidence>
<sequence length="937" mass="105167">MKQIMLTGLLVCFLFSTQTFSQKKDNKPKNNNATTEQPNLVVKPKPPVKVTTVEGITEYRLDNGLRVLLFPDPSKPTITVNITYLVGSKHENYGETGMAHLLEHLVFKGTPRHPNIPQELTEHGASPNGTTWLDRTNYFETFAATEENLKWALDLEADRMVNSFIAKKDLDSEMSVVRNEFESGENDPFGVLMERITSTAYLWHNYGKSTIGARSDIENVPIERLQAFYKKYYQPDNAVLTVAGKFDEAKTLEMINQYFGVIPKPTRELPVYYTKDPTQDGERFVTLRRVGDVQLAGVFYHTPPSSHADAPAVQVLGNILGGQPYGRLYKNLIDNKKANSVYAFTMAFREGGQLMGFAEVAKDKPLDEARNILLKSFDELATTNPPTAEEVERAKNDILKNLELSFNSSQTVALRLSEAIGAGDWRLLFIGRDRLKKVTIDDVKRVAAYYLKPDNRTVGIFIPTEKPDRVEIPDMPDVEALVKDYKGTETVKQGEEFDPSPANINARTKKSTLANGAKVALLSKKTRGEVVSFRITLRFGDLQSLKNKSTAASYTARMLDKGTRNKTRQQIKDEFDKLKVRVSILGGATQASVNIETTRENLIPAINLLAEVLKEPSFPADELDKMREEDISGIEQQRSEPQSIAFNKISKHLSPYGKDDPRYAEDIDESLASMKAVTIDQVKQFYKDFYGASNATMTVVGDFDENEVRNVLEQHFGSWKSPKKFERLVSIYKDAPAINENIETPDKANAFFVAMMNLEVRDDDPDYPAMLLGNFMLGGGFLNSRLAVRIRQKEGISYGVGSNFSASPLDKTGSFLSYAIYAPENVERLEKAFKEEIDKAIKEGFTPEEVAAAKSGWLQSRQVGRSQDASLANTLNNNLYLNREITWDEELEKKVQALTPEQIKAAMQRFIKPEKISIVKAGDFKGAKEKAAKEKKD</sequence>
<dbReference type="PROSITE" id="PS00143">
    <property type="entry name" value="INSULINASE"/>
    <property type="match status" value="1"/>
</dbReference>
<dbReference type="InterPro" id="IPR050361">
    <property type="entry name" value="MPP/UQCRC_Complex"/>
</dbReference>
<keyword evidence="8" id="KW-0645">Protease</keyword>
<dbReference type="InterPro" id="IPR011765">
    <property type="entry name" value="Pept_M16_N"/>
</dbReference>
<evidence type="ECO:0000313" key="9">
    <source>
        <dbReference type="Proteomes" id="UP000199513"/>
    </source>
</evidence>
<dbReference type="GO" id="GO:0006508">
    <property type="term" value="P:proteolysis"/>
    <property type="evidence" value="ECO:0007669"/>
    <property type="project" value="UniProtKB-KW"/>
</dbReference>
<dbReference type="Gene3D" id="3.30.830.10">
    <property type="entry name" value="Metalloenzyme, LuxS/M16 peptidase-like"/>
    <property type="match status" value="4"/>
</dbReference>
<dbReference type="InterPro" id="IPR007863">
    <property type="entry name" value="Peptidase_M16_C"/>
</dbReference>
<dbReference type="AlphaFoldDB" id="A0A1I2I134"/>
<feature type="chain" id="PRO_5011698732" evidence="5">
    <location>
        <begin position="22"/>
        <end position="937"/>
    </location>
</feature>
<dbReference type="InterPro" id="IPR011249">
    <property type="entry name" value="Metalloenz_LuxS/M16"/>
</dbReference>
<dbReference type="RefSeq" id="WP_245764071.1">
    <property type="nucleotide sequence ID" value="NZ_FONY01000028.1"/>
</dbReference>
<proteinExistence type="inferred from homology"/>
<feature type="domain" description="Peptidase M16 N-terminal" evidence="6">
    <location>
        <begin position="522"/>
        <end position="651"/>
    </location>
</feature>
<evidence type="ECO:0000256" key="3">
    <source>
        <dbReference type="RuleBase" id="RU004447"/>
    </source>
</evidence>
<keyword evidence="9" id="KW-1185">Reference proteome</keyword>
<keyword evidence="5" id="KW-0732">Signal</keyword>
<dbReference type="Pfam" id="PF05193">
    <property type="entry name" value="Peptidase_M16_C"/>
    <property type="match status" value="2"/>
</dbReference>
<accession>A0A1I2I134</accession>
<protein>
    <submittedName>
        <fullName evidence="8">Zinc protease</fullName>
    </submittedName>
</protein>
<feature type="domain" description="Peptidase M16 C-terminal" evidence="7">
    <location>
        <begin position="221"/>
        <end position="396"/>
    </location>
</feature>
<feature type="domain" description="Peptidase M16 C-terminal" evidence="7">
    <location>
        <begin position="677"/>
        <end position="855"/>
    </location>
</feature>
<dbReference type="EMBL" id="FONY01000028">
    <property type="protein sequence ID" value="SFF35934.1"/>
    <property type="molecule type" value="Genomic_DNA"/>
</dbReference>
<dbReference type="GO" id="GO:0046872">
    <property type="term" value="F:metal ion binding"/>
    <property type="evidence" value="ECO:0007669"/>
    <property type="project" value="InterPro"/>
</dbReference>
<dbReference type="Proteomes" id="UP000199513">
    <property type="component" value="Unassembled WGS sequence"/>
</dbReference>
<organism evidence="8 9">
    <name type="scientific">Thermoflexibacter ruber</name>
    <dbReference type="NCBI Taxonomy" id="1003"/>
    <lineage>
        <taxon>Bacteria</taxon>
        <taxon>Pseudomonadati</taxon>
        <taxon>Bacteroidota</taxon>
        <taxon>Cytophagia</taxon>
        <taxon>Cytophagales</taxon>
        <taxon>Thermoflexibacteraceae</taxon>
        <taxon>Thermoflexibacter</taxon>
    </lineage>
</organism>
<evidence type="ECO:0000256" key="5">
    <source>
        <dbReference type="SAM" id="SignalP"/>
    </source>
</evidence>
<name>A0A1I2I134_9BACT</name>
<evidence type="ECO:0000256" key="2">
    <source>
        <dbReference type="ARBA" id="ARBA00007261"/>
    </source>
</evidence>
<feature type="domain" description="Peptidase M16 N-terminal" evidence="6">
    <location>
        <begin position="66"/>
        <end position="212"/>
    </location>
</feature>
<gene>
    <name evidence="8" type="ORF">SAMN04488541_102816</name>
</gene>
<dbReference type="SUPFAM" id="SSF63411">
    <property type="entry name" value="LuxS/MPP-like metallohydrolase"/>
    <property type="match status" value="4"/>
</dbReference>
<feature type="region of interest" description="Disordered" evidence="4">
    <location>
        <begin position="22"/>
        <end position="41"/>
    </location>
</feature>
<keyword evidence="8" id="KW-0378">Hydrolase</keyword>
<comment type="similarity">
    <text evidence="2 3">Belongs to the peptidase M16 family.</text>
</comment>
<comment type="cofactor">
    <cofactor evidence="1">
        <name>Zn(2+)</name>
        <dbReference type="ChEBI" id="CHEBI:29105"/>
    </cofactor>
</comment>
<dbReference type="InterPro" id="IPR001431">
    <property type="entry name" value="Pept_M16_Zn_BS"/>
</dbReference>
<dbReference type="GO" id="GO:0004222">
    <property type="term" value="F:metalloendopeptidase activity"/>
    <property type="evidence" value="ECO:0007669"/>
    <property type="project" value="InterPro"/>
</dbReference>
<feature type="compositionally biased region" description="Polar residues" evidence="4">
    <location>
        <begin position="29"/>
        <end position="38"/>
    </location>
</feature>
<evidence type="ECO:0000256" key="1">
    <source>
        <dbReference type="ARBA" id="ARBA00001947"/>
    </source>
</evidence>
<evidence type="ECO:0000259" key="7">
    <source>
        <dbReference type="Pfam" id="PF05193"/>
    </source>
</evidence>
<dbReference type="Pfam" id="PF00675">
    <property type="entry name" value="Peptidase_M16"/>
    <property type="match status" value="2"/>
</dbReference>